<keyword evidence="4" id="KW-1185">Reference proteome</keyword>
<organism evidence="3 4">
    <name type="scientific">Oceanipulchritudo coccoides</name>
    <dbReference type="NCBI Taxonomy" id="2706888"/>
    <lineage>
        <taxon>Bacteria</taxon>
        <taxon>Pseudomonadati</taxon>
        <taxon>Verrucomicrobiota</taxon>
        <taxon>Opitutia</taxon>
        <taxon>Puniceicoccales</taxon>
        <taxon>Oceanipulchritudinaceae</taxon>
        <taxon>Oceanipulchritudo</taxon>
    </lineage>
</organism>
<evidence type="ECO:0000313" key="3">
    <source>
        <dbReference type="EMBL" id="NDV61890.1"/>
    </source>
</evidence>
<dbReference type="SUPFAM" id="SSF53474">
    <property type="entry name" value="alpha/beta-Hydrolases"/>
    <property type="match status" value="1"/>
</dbReference>
<keyword evidence="3" id="KW-0378">Hydrolase</keyword>
<dbReference type="GO" id="GO:0016787">
    <property type="term" value="F:hydrolase activity"/>
    <property type="evidence" value="ECO:0007669"/>
    <property type="project" value="UniProtKB-KW"/>
</dbReference>
<proteinExistence type="predicted"/>
<feature type="domain" description="AB hydrolase-1" evidence="2">
    <location>
        <begin position="31"/>
        <end position="267"/>
    </location>
</feature>
<evidence type="ECO:0000313" key="4">
    <source>
        <dbReference type="Proteomes" id="UP000478417"/>
    </source>
</evidence>
<dbReference type="GO" id="GO:0016829">
    <property type="term" value="F:lyase activity"/>
    <property type="evidence" value="ECO:0007669"/>
    <property type="project" value="UniProtKB-KW"/>
</dbReference>
<keyword evidence="1" id="KW-0456">Lyase</keyword>
<dbReference type="PANTHER" id="PTHR42916:SF1">
    <property type="entry name" value="PROTEIN PHYLLO, CHLOROPLASTIC"/>
    <property type="match status" value="1"/>
</dbReference>
<dbReference type="AlphaFoldDB" id="A0A6B2M2E3"/>
<name>A0A6B2M2E3_9BACT</name>
<dbReference type="InterPro" id="IPR029058">
    <property type="entry name" value="AB_hydrolase_fold"/>
</dbReference>
<comment type="caution">
    <text evidence="3">The sequence shown here is derived from an EMBL/GenBank/DDBJ whole genome shotgun (WGS) entry which is preliminary data.</text>
</comment>
<evidence type="ECO:0000256" key="1">
    <source>
        <dbReference type="ARBA" id="ARBA00023239"/>
    </source>
</evidence>
<protein>
    <submittedName>
        <fullName evidence="3">Alpha/beta fold hydrolase</fullName>
    </submittedName>
</protein>
<gene>
    <name evidence="3" type="ORF">G0Q06_05455</name>
</gene>
<dbReference type="RefSeq" id="WP_163963220.1">
    <property type="nucleotide sequence ID" value="NZ_JAAGNX010000001.1"/>
</dbReference>
<dbReference type="EMBL" id="JAAGNX010000001">
    <property type="protein sequence ID" value="NDV61890.1"/>
    <property type="molecule type" value="Genomic_DNA"/>
</dbReference>
<dbReference type="InterPro" id="IPR000073">
    <property type="entry name" value="AB_hydrolase_1"/>
</dbReference>
<dbReference type="Pfam" id="PF12697">
    <property type="entry name" value="Abhydrolase_6"/>
    <property type="match status" value="1"/>
</dbReference>
<accession>A0A6B2M2E3</accession>
<dbReference type="PANTHER" id="PTHR42916">
    <property type="entry name" value="2-SUCCINYL-5-ENOLPYRUVYL-6-HYDROXY-3-CYCLOHEXENE-1-CARBOXYLATE SYNTHASE"/>
    <property type="match status" value="1"/>
</dbReference>
<reference evidence="3 4" key="1">
    <citation type="submission" date="2020-02" db="EMBL/GenBank/DDBJ databases">
        <title>Albibacoteraceae fam. nov., the first described family within the subdivision 4 Verrucomicrobia.</title>
        <authorList>
            <person name="Xi F."/>
        </authorList>
    </citation>
    <scope>NUCLEOTIDE SEQUENCE [LARGE SCALE GENOMIC DNA]</scope>
    <source>
        <strain evidence="3 4">CK1056</strain>
    </source>
</reference>
<sequence length="276" mass="29827">MRARLIEVLVAGSQATLTFHPAAKEGSPTLIALHGFTGSGEDFLPLRSSLGADSFNWVCVDFMGHGRSQSPDSLDPYLLVNALSLIDAARSFAPDPHQVCLLGYSMGARVGLHYLKWATPMPAVLIAANPGIDNAEERSKRRQRDGLLISGPDASINDFCDQWEAQDLIRPQTQLPEPIKSELAARRRQNDPIGLRNTLLALGSGVLPSLWADLAKLPPALCLFGQEDDKFQQIARSMQREHSGLEAIAVPGSGHAPHLEAPEATAAVLSNFLLSR</sequence>
<evidence type="ECO:0000259" key="2">
    <source>
        <dbReference type="Pfam" id="PF12697"/>
    </source>
</evidence>
<dbReference type="Gene3D" id="3.40.50.1820">
    <property type="entry name" value="alpha/beta hydrolase"/>
    <property type="match status" value="1"/>
</dbReference>
<dbReference type="Proteomes" id="UP000478417">
    <property type="component" value="Unassembled WGS sequence"/>
</dbReference>